<dbReference type="InterPro" id="IPR039261">
    <property type="entry name" value="FNR_nucleotide-bd"/>
</dbReference>
<dbReference type="InterPro" id="IPR029039">
    <property type="entry name" value="Flavoprotein-like_sf"/>
</dbReference>
<feature type="binding site" evidence="20">
    <location>
        <begin position="64"/>
        <end position="69"/>
    </location>
    <ligand>
        <name>FMN</name>
        <dbReference type="ChEBI" id="CHEBI:58210"/>
    </ligand>
</feature>
<evidence type="ECO:0000256" key="10">
    <source>
        <dbReference type="ARBA" id="ARBA00022955"/>
    </source>
</evidence>
<dbReference type="Gene3D" id="3.40.50.360">
    <property type="match status" value="1"/>
</dbReference>
<keyword evidence="3 20" id="KW-0285">Flavoprotein</keyword>
<dbReference type="PRINTS" id="PR00369">
    <property type="entry name" value="FLAVODOXIN"/>
</dbReference>
<keyword evidence="7 20" id="KW-0256">Endoplasmic reticulum</keyword>
<keyword evidence="13 20" id="KW-0756">Sterol biosynthesis</keyword>
<feature type="binding site" evidence="20">
    <location>
        <position position="649"/>
    </location>
    <ligand>
        <name>NADP(+)</name>
        <dbReference type="ChEBI" id="CHEBI:58349"/>
    </ligand>
</feature>
<feature type="binding site" evidence="20">
    <location>
        <begin position="463"/>
        <end position="465"/>
    </location>
    <ligand>
        <name>FAD</name>
        <dbReference type="ChEBI" id="CHEBI:57692"/>
    </ligand>
</feature>
<comment type="caution">
    <text evidence="20">Lacks conserved residue(s) required for the propagation of feature annotation.</text>
</comment>
<keyword evidence="6 20" id="KW-1000">Mitochondrion outer membrane</keyword>
<feature type="domain" description="FAD-binding FR-type" evidence="23">
    <location>
        <begin position="267"/>
        <end position="517"/>
    </location>
</feature>
<keyword evidence="10 20" id="KW-0752">Steroid biosynthesis</keyword>
<proteinExistence type="inferred from homology"/>
<dbReference type="FunFam" id="1.20.990.10:FF:000009">
    <property type="entry name" value="NADPH--cytochrome P450 reductase"/>
    <property type="match status" value="1"/>
</dbReference>
<dbReference type="EMBL" id="KV453847">
    <property type="protein sequence ID" value="ODV88075.1"/>
    <property type="molecule type" value="Genomic_DNA"/>
</dbReference>
<dbReference type="Pfam" id="PF00258">
    <property type="entry name" value="Flavodoxin_1"/>
    <property type="match status" value="1"/>
</dbReference>
<feature type="binding site" evidence="20">
    <location>
        <position position="286"/>
    </location>
    <ligand>
        <name>NADP(+)</name>
        <dbReference type="ChEBI" id="CHEBI:58349"/>
    </ligand>
</feature>
<dbReference type="GO" id="GO:0005886">
    <property type="term" value="C:plasma membrane"/>
    <property type="evidence" value="ECO:0007669"/>
    <property type="project" value="UniProtKB-SubCell"/>
</dbReference>
<comment type="similarity">
    <text evidence="20">Belongs to the NADPH--cytochrome P450 reductase family.</text>
</comment>
<dbReference type="PANTHER" id="PTHR19384:SF17">
    <property type="entry name" value="NADPH--CYTOCHROME P450 REDUCTASE"/>
    <property type="match status" value="1"/>
</dbReference>
<sequence>MAVDSLDLGVIVAIFLALVAYFTKGSLWGTDSSSSSSASKSRSSRDLIDVLNQNEKKALVLYASQTGTAEDYSHKFSKEFQSIFSIPTMCIDLADYDYDNLNEIFDKVDDFQIMVFFIATYGEGEPTDNSIEFFDYIENECDDLSNVKFSCFSLGNSTYEFYNAMGKKCVDQLLSKNAKLIGENGLGDDGRGTMDEDYLTWKDSLFEIFKNDFNLQEHELSYQPSLKCLESSNQSMTSSVSLGEPNSTYINPSNDLNKFTNGPFDHTHPYLAPIVKTKELFNSKERHCIHAEFDISNCTLSYSTGDHLAIWPSNSNQEVEKLLDILGLTDKKDTIIEIQSLDNTVSLPFPSPTTYETVLRYYLEITGAISRQFLKSIVQFSPSIEIQSKCLELSNDKLKFHELITEQYMNISDLLKYLSNGDGDLKWTNIPFEFIIESIAHLQPRYYSISSSSLSEKDTIHITAVVESEFNEKLNKSINGVTTNLLWNVQLSQNKIQDVKPTVTYNLSGPRDLYKPFKLPIHIRRSTFKLPSNPSIPIIMIGPGTGVAPFRGFIRERTIQVQNGVEIGNNLLFYGSRNSKEDYLYKDEWIDYSKTLGDKFQLITAFSRETSQKVYVQHKLMDMSVEVNDLLNKGAFIYVCGDASRMARDVQQTLIKIIVKERKTTETLATDMIKNLKTLNRYQEDVW</sequence>
<feature type="binding site" evidence="20">
    <location>
        <begin position="154"/>
        <end position="163"/>
    </location>
    <ligand>
        <name>FMN</name>
        <dbReference type="ChEBI" id="CHEBI:58210"/>
    </ligand>
</feature>
<evidence type="ECO:0000256" key="8">
    <source>
        <dbReference type="ARBA" id="ARBA00022827"/>
    </source>
</evidence>
<evidence type="ECO:0000313" key="24">
    <source>
        <dbReference type="EMBL" id="ODV88075.1"/>
    </source>
</evidence>
<feature type="binding site" evidence="20">
    <location>
        <begin position="445"/>
        <end position="448"/>
    </location>
    <ligand>
        <name>FAD</name>
        <dbReference type="ChEBI" id="CHEBI:57692"/>
    </ligand>
</feature>
<dbReference type="InterPro" id="IPR001433">
    <property type="entry name" value="OxRdtase_FAD/NAD-bd"/>
</dbReference>
<feature type="binding site" evidence="20">
    <location>
        <position position="189"/>
    </location>
    <ligand>
        <name>FMN</name>
        <dbReference type="ChEBI" id="CHEBI:58210"/>
    </ligand>
</feature>
<dbReference type="InterPro" id="IPR023173">
    <property type="entry name" value="NADPH_Cyt_P450_Rdtase_alpha"/>
</dbReference>
<evidence type="ECO:0000256" key="1">
    <source>
        <dbReference type="ARBA" id="ARBA00022475"/>
    </source>
</evidence>
<dbReference type="HAMAP" id="MF_03212">
    <property type="entry name" value="NCPR"/>
    <property type="match status" value="1"/>
</dbReference>
<dbReference type="GO" id="GO:0050660">
    <property type="term" value="F:flavin adenine dinucleotide binding"/>
    <property type="evidence" value="ECO:0007669"/>
    <property type="project" value="UniProtKB-UniRule"/>
</dbReference>
<evidence type="ECO:0000259" key="22">
    <source>
        <dbReference type="PROSITE" id="PS50902"/>
    </source>
</evidence>
<comment type="similarity">
    <text evidence="20 21">In the C-terminal section; belongs to the flavoprotein pyridine nucleotide cytochrome reductase family.</text>
</comment>
<evidence type="ECO:0000256" key="14">
    <source>
        <dbReference type="ARBA" id="ARBA00023098"/>
    </source>
</evidence>
<dbReference type="Gene3D" id="1.20.990.10">
    <property type="entry name" value="NADPH-cytochrome p450 Reductase, Chain A, domain 3"/>
    <property type="match status" value="1"/>
</dbReference>
<comment type="cofactor">
    <cofactor evidence="20">
        <name>FAD</name>
        <dbReference type="ChEBI" id="CHEBI:57692"/>
    </cofactor>
    <text evidence="20">Binds 1 FAD per monomer.</text>
</comment>
<dbReference type="GO" id="GO:0006696">
    <property type="term" value="P:ergosterol biosynthetic process"/>
    <property type="evidence" value="ECO:0007669"/>
    <property type="project" value="UniProtKB-UniRule"/>
</dbReference>
<keyword evidence="11" id="KW-1133">Transmembrane helix</keyword>
<evidence type="ECO:0000256" key="19">
    <source>
        <dbReference type="ARBA" id="ARBA00049342"/>
    </source>
</evidence>
<dbReference type="InterPro" id="IPR001094">
    <property type="entry name" value="Flavdoxin-like"/>
</dbReference>
<comment type="similarity">
    <text evidence="20">In the N-terminal section; belongs to the flavodoxin family.</text>
</comment>
<comment type="function">
    <text evidence="20">This enzyme is required for electron transfer from NADP to cytochrome P450 in microsomes. It can also provide electron transfer to heme oxygenase and cytochrome B5. Involved in ergosterol biosynthesis.</text>
</comment>
<feature type="domain" description="Flavodoxin-like" evidence="22">
    <location>
        <begin position="58"/>
        <end position="206"/>
    </location>
</feature>
<dbReference type="PROSITE" id="PS50902">
    <property type="entry name" value="FLAVODOXIN_LIKE"/>
    <property type="match status" value="1"/>
</dbReference>
<dbReference type="Pfam" id="PF00175">
    <property type="entry name" value="NAD_binding_1"/>
    <property type="match status" value="1"/>
</dbReference>
<evidence type="ECO:0000256" key="21">
    <source>
        <dbReference type="PIRNR" id="PIRNR000208"/>
    </source>
</evidence>
<dbReference type="FunFam" id="3.40.50.80:FF:000001">
    <property type="entry name" value="NADPH--cytochrome P450 reductase 1"/>
    <property type="match status" value="1"/>
</dbReference>
<dbReference type="Gene3D" id="3.40.50.80">
    <property type="entry name" value="Nucleotide-binding domain of ferredoxin-NADP reductase (FNR) module"/>
    <property type="match status" value="1"/>
</dbReference>
<keyword evidence="12 20" id="KW-0560">Oxidoreductase</keyword>
<dbReference type="SUPFAM" id="SSF52343">
    <property type="entry name" value="Ferredoxin reductase-like, C-terminal NADP-linked domain"/>
    <property type="match status" value="1"/>
</dbReference>
<feature type="binding site" evidence="20">
    <location>
        <begin position="607"/>
        <end position="608"/>
    </location>
    <ligand>
        <name>NADP(+)</name>
        <dbReference type="ChEBI" id="CHEBI:58349"/>
    </ligand>
</feature>
<keyword evidence="17 20" id="KW-1207">Sterol metabolism</keyword>
<keyword evidence="16 20" id="KW-0472">Membrane</keyword>
<dbReference type="AlphaFoldDB" id="A0A1E4T8I9"/>
<dbReference type="InterPro" id="IPR003097">
    <property type="entry name" value="CysJ-like_FAD-binding"/>
</dbReference>
<evidence type="ECO:0000256" key="17">
    <source>
        <dbReference type="ARBA" id="ARBA00023166"/>
    </source>
</evidence>
<feature type="binding site" evidence="20">
    <location>
        <begin position="480"/>
        <end position="483"/>
    </location>
    <ligand>
        <name>FAD</name>
        <dbReference type="ChEBI" id="CHEBI:57692"/>
    </ligand>
</feature>
<dbReference type="GO" id="GO:0003958">
    <property type="term" value="F:NADPH-hemoprotein reductase activity"/>
    <property type="evidence" value="ECO:0007669"/>
    <property type="project" value="UniProtKB-UniRule"/>
</dbReference>
<keyword evidence="8 20" id="KW-0274">FAD</keyword>
<evidence type="ECO:0000256" key="5">
    <source>
        <dbReference type="ARBA" id="ARBA00022692"/>
    </source>
</evidence>
<comment type="subcellular location">
    <subcellularLocation>
        <location evidence="20">Endoplasmic reticulum membrane</location>
        <topology evidence="20">Single-pass membrane protein</topology>
        <orientation evidence="20">Cytoplasmic side</orientation>
    </subcellularLocation>
    <subcellularLocation>
        <location evidence="20">Mitochondrion outer membrane</location>
        <topology evidence="20">Single-pass membrane protein</topology>
        <orientation evidence="20">Cytoplasmic side</orientation>
    </subcellularLocation>
    <subcellularLocation>
        <location evidence="20">Cell membrane</location>
        <topology evidence="20">Single-pass membrane protein</topology>
        <orientation evidence="20">Cytoplasmic side</orientation>
    </subcellularLocation>
</comment>
<dbReference type="PROSITE" id="PS51384">
    <property type="entry name" value="FAD_FR"/>
    <property type="match status" value="1"/>
</dbReference>
<dbReference type="InterPro" id="IPR001709">
    <property type="entry name" value="Flavoprot_Pyr_Nucl_cyt_Rdtase"/>
</dbReference>
<dbReference type="GO" id="GO:0050661">
    <property type="term" value="F:NADP binding"/>
    <property type="evidence" value="ECO:0007669"/>
    <property type="project" value="UniProtKB-UniRule"/>
</dbReference>
<keyword evidence="4 20" id="KW-0288">FMN</keyword>
<evidence type="ECO:0000256" key="11">
    <source>
        <dbReference type="ARBA" id="ARBA00022989"/>
    </source>
</evidence>
<keyword evidence="15 20" id="KW-0496">Mitochondrion</keyword>
<evidence type="ECO:0000256" key="12">
    <source>
        <dbReference type="ARBA" id="ARBA00023002"/>
    </source>
</evidence>
<dbReference type="CDD" id="cd06204">
    <property type="entry name" value="CYPOR"/>
    <property type="match status" value="1"/>
</dbReference>
<evidence type="ECO:0000256" key="20">
    <source>
        <dbReference type="HAMAP-Rule" id="MF_03212"/>
    </source>
</evidence>
<dbReference type="InterPro" id="IPR017927">
    <property type="entry name" value="FAD-bd_FR_type"/>
</dbReference>
<evidence type="ECO:0000256" key="16">
    <source>
        <dbReference type="ARBA" id="ARBA00023136"/>
    </source>
</evidence>
<dbReference type="OrthoDB" id="1856718at2759"/>
<name>A0A1E4T8I9_9ASCO</name>
<dbReference type="Proteomes" id="UP000094801">
    <property type="component" value="Unassembled WGS sequence"/>
</dbReference>
<feature type="binding site" evidence="20">
    <location>
        <begin position="613"/>
        <end position="617"/>
    </location>
    <ligand>
        <name>NADP(+)</name>
        <dbReference type="ChEBI" id="CHEBI:58349"/>
    </ligand>
</feature>
<keyword evidence="14 20" id="KW-0443">Lipid metabolism</keyword>
<dbReference type="STRING" id="983967.A0A1E4T8I9"/>
<evidence type="ECO:0000256" key="15">
    <source>
        <dbReference type="ARBA" id="ARBA00023128"/>
    </source>
</evidence>
<keyword evidence="2 20" id="KW-0444">Lipid biosynthesis</keyword>
<evidence type="ECO:0000256" key="6">
    <source>
        <dbReference type="ARBA" id="ARBA00022787"/>
    </source>
</evidence>
<comment type="catalytic activity">
    <reaction evidence="19 20 21">
        <text>2 oxidized [cytochrome P450] + NADPH = 2 reduced [cytochrome P450] + NADP(+) + H(+)</text>
        <dbReference type="Rhea" id="RHEA:24040"/>
        <dbReference type="Rhea" id="RHEA-COMP:14627"/>
        <dbReference type="Rhea" id="RHEA-COMP:14628"/>
        <dbReference type="ChEBI" id="CHEBI:15378"/>
        <dbReference type="ChEBI" id="CHEBI:55376"/>
        <dbReference type="ChEBI" id="CHEBI:57783"/>
        <dbReference type="ChEBI" id="CHEBI:58349"/>
        <dbReference type="ChEBI" id="CHEBI:60344"/>
        <dbReference type="EC" id="1.6.2.4"/>
    </reaction>
</comment>
<keyword evidence="25" id="KW-1185">Reference proteome</keyword>
<accession>A0A1E4T8I9</accession>
<evidence type="ECO:0000256" key="9">
    <source>
        <dbReference type="ARBA" id="ARBA00022857"/>
    </source>
</evidence>
<feature type="binding site" evidence="20">
    <location>
        <position position="687"/>
    </location>
    <ligand>
        <name>FAD</name>
        <dbReference type="ChEBI" id="CHEBI:57692"/>
    </ligand>
</feature>
<evidence type="ECO:0000256" key="3">
    <source>
        <dbReference type="ARBA" id="ARBA00022630"/>
    </source>
</evidence>
<dbReference type="SUPFAM" id="SSF52218">
    <property type="entry name" value="Flavoproteins"/>
    <property type="match status" value="1"/>
</dbReference>
<dbReference type="PANTHER" id="PTHR19384">
    <property type="entry name" value="NITRIC OXIDE SYNTHASE-RELATED"/>
    <property type="match status" value="1"/>
</dbReference>
<keyword evidence="18 20" id="KW-0753">Steroid metabolism</keyword>
<dbReference type="EC" id="1.6.2.4" evidence="20 21"/>
<dbReference type="GO" id="GO:0010181">
    <property type="term" value="F:FMN binding"/>
    <property type="evidence" value="ECO:0007669"/>
    <property type="project" value="UniProtKB-UniRule"/>
</dbReference>
<dbReference type="GO" id="GO:0005829">
    <property type="term" value="C:cytosol"/>
    <property type="evidence" value="ECO:0007669"/>
    <property type="project" value="TreeGrafter"/>
</dbReference>
<gene>
    <name evidence="24" type="ORF">CANARDRAFT_192981</name>
</gene>
<feature type="binding site" evidence="20">
    <location>
        <position position="545"/>
    </location>
    <ligand>
        <name>NADP(+)</name>
        <dbReference type="ChEBI" id="CHEBI:58349"/>
    </ligand>
</feature>
<protein>
    <recommendedName>
        <fullName evidence="20 21">NADPH--cytochrome P450 reductase</fullName>
        <shortName evidence="20">CPR</shortName>
        <shortName evidence="20">P450R</shortName>
        <ecNumber evidence="20 21">1.6.2.4</ecNumber>
    </recommendedName>
</protein>
<reference evidence="25" key="1">
    <citation type="submission" date="2016-04" db="EMBL/GenBank/DDBJ databases">
        <title>Comparative genomics of biotechnologically important yeasts.</title>
        <authorList>
            <consortium name="DOE Joint Genome Institute"/>
            <person name="Riley R."/>
            <person name="Haridas S."/>
            <person name="Wolfe K.H."/>
            <person name="Lopes M.R."/>
            <person name="Hittinger C.T."/>
            <person name="Goker M."/>
            <person name="Salamov A."/>
            <person name="Wisecaver J."/>
            <person name="Long T.M."/>
            <person name="Aerts A.L."/>
            <person name="Barry K."/>
            <person name="Choi C."/>
            <person name="Clum A."/>
            <person name="Coughlan A.Y."/>
            <person name="Deshpande S."/>
            <person name="Douglass A.P."/>
            <person name="Hanson S.J."/>
            <person name="Klenk H.-P."/>
            <person name="Labutti K."/>
            <person name="Lapidus A."/>
            <person name="Lindquist E."/>
            <person name="Lipzen A."/>
            <person name="Meier-Kolthoff J.P."/>
            <person name="Ohm R.A."/>
            <person name="Otillar R.P."/>
            <person name="Pangilinan J."/>
            <person name="Peng Y."/>
            <person name="Rokas A."/>
            <person name="Rosa C.A."/>
            <person name="Scheuner C."/>
            <person name="Sibirny A.A."/>
            <person name="Slot J.C."/>
            <person name="Stielow J.B."/>
            <person name="Sun H."/>
            <person name="Kurtzman C.P."/>
            <person name="Blackwell M."/>
            <person name="Grigoriev I.V."/>
            <person name="Jeffries T.W."/>
        </authorList>
    </citation>
    <scope>NUCLEOTIDE SEQUENCE [LARGE SCALE GENOMIC DNA]</scope>
    <source>
        <strain evidence="25">NRRL YB-2248</strain>
    </source>
</reference>
<keyword evidence="1 20" id="KW-1003">Cell membrane</keyword>
<feature type="binding site" evidence="20">
    <location>
        <begin position="119"/>
        <end position="122"/>
    </location>
    <ligand>
        <name>FMN</name>
        <dbReference type="ChEBI" id="CHEBI:58210"/>
    </ligand>
</feature>
<evidence type="ECO:0000259" key="23">
    <source>
        <dbReference type="PROSITE" id="PS51384"/>
    </source>
</evidence>
<dbReference type="Gene3D" id="2.40.30.10">
    <property type="entry name" value="Translation factors"/>
    <property type="match status" value="1"/>
</dbReference>
<dbReference type="SUPFAM" id="SSF63380">
    <property type="entry name" value="Riboflavin synthase domain-like"/>
    <property type="match status" value="1"/>
</dbReference>
<comment type="cofactor">
    <cofactor evidence="20">
        <name>FMN</name>
        <dbReference type="ChEBI" id="CHEBI:58210"/>
    </cofactor>
    <text evidence="20">Binds 1 FMN per monomer.</text>
</comment>
<dbReference type="InterPro" id="IPR017938">
    <property type="entry name" value="Riboflavin_synthase-like_b-brl"/>
</dbReference>
<dbReference type="InterPro" id="IPR008254">
    <property type="entry name" value="Flavodoxin/NO_synth"/>
</dbReference>
<keyword evidence="5" id="KW-0812">Transmembrane</keyword>
<evidence type="ECO:0000256" key="13">
    <source>
        <dbReference type="ARBA" id="ARBA00023011"/>
    </source>
</evidence>
<evidence type="ECO:0000256" key="2">
    <source>
        <dbReference type="ARBA" id="ARBA00022516"/>
    </source>
</evidence>
<dbReference type="PRINTS" id="PR00371">
    <property type="entry name" value="FPNCR"/>
</dbReference>
<dbReference type="PIRSF" id="PIRSF000208">
    <property type="entry name" value="P450R"/>
    <property type="match status" value="1"/>
</dbReference>
<evidence type="ECO:0000256" key="4">
    <source>
        <dbReference type="ARBA" id="ARBA00022643"/>
    </source>
</evidence>
<dbReference type="GO" id="GO:0005789">
    <property type="term" value="C:endoplasmic reticulum membrane"/>
    <property type="evidence" value="ECO:0007669"/>
    <property type="project" value="UniProtKB-SubCell"/>
</dbReference>
<keyword evidence="9 20" id="KW-0521">NADP</keyword>
<organism evidence="24 25">
    <name type="scientific">[Candida] arabinofermentans NRRL YB-2248</name>
    <dbReference type="NCBI Taxonomy" id="983967"/>
    <lineage>
        <taxon>Eukaryota</taxon>
        <taxon>Fungi</taxon>
        <taxon>Dikarya</taxon>
        <taxon>Ascomycota</taxon>
        <taxon>Saccharomycotina</taxon>
        <taxon>Pichiomycetes</taxon>
        <taxon>Pichiales</taxon>
        <taxon>Pichiaceae</taxon>
        <taxon>Ogataea</taxon>
        <taxon>Ogataea/Candida clade</taxon>
    </lineage>
</organism>
<evidence type="ECO:0000313" key="25">
    <source>
        <dbReference type="Proteomes" id="UP000094801"/>
    </source>
</evidence>
<evidence type="ECO:0000256" key="7">
    <source>
        <dbReference type="ARBA" id="ARBA00022824"/>
    </source>
</evidence>
<evidence type="ECO:0000256" key="18">
    <source>
        <dbReference type="ARBA" id="ARBA00023221"/>
    </source>
</evidence>
<dbReference type="GO" id="GO:0005741">
    <property type="term" value="C:mitochondrial outer membrane"/>
    <property type="evidence" value="ECO:0007669"/>
    <property type="project" value="UniProtKB-SubCell"/>
</dbReference>
<dbReference type="Pfam" id="PF00667">
    <property type="entry name" value="FAD_binding_1"/>
    <property type="match status" value="1"/>
</dbReference>
<dbReference type="InterPro" id="IPR023208">
    <property type="entry name" value="P450R"/>
</dbReference>